<name>A0A0D1BVS9_CLOBO</name>
<evidence type="ECO:0000313" key="4">
    <source>
        <dbReference type="EMBL" id="KIS22916.1"/>
    </source>
</evidence>
<accession>A0A0D1BVS9</accession>
<evidence type="ECO:0000256" key="1">
    <source>
        <dbReference type="ARBA" id="ARBA00022679"/>
    </source>
</evidence>
<evidence type="ECO:0000313" key="5">
    <source>
        <dbReference type="Proteomes" id="UP000032250"/>
    </source>
</evidence>
<dbReference type="Proteomes" id="UP000032250">
    <property type="component" value="Unassembled WGS sequence"/>
</dbReference>
<evidence type="ECO:0000256" key="2">
    <source>
        <dbReference type="ARBA" id="ARBA00023315"/>
    </source>
</evidence>
<dbReference type="PANTHER" id="PTHR42919">
    <property type="entry name" value="N-ALPHA-ACETYLTRANSFERASE"/>
    <property type="match status" value="1"/>
</dbReference>
<dbReference type="OrthoDB" id="9787920at2"/>
<comment type="caution">
    <text evidence="4">The sequence shown here is derived from an EMBL/GenBank/DDBJ whole genome shotgun (WGS) entry which is preliminary data.</text>
</comment>
<dbReference type="Pfam" id="PF00583">
    <property type="entry name" value="Acetyltransf_1"/>
    <property type="match status" value="1"/>
</dbReference>
<dbReference type="RefSeq" id="WP_003489198.1">
    <property type="nucleotide sequence ID" value="NZ_JXSU01000007.1"/>
</dbReference>
<dbReference type="PANTHER" id="PTHR42919:SF8">
    <property type="entry name" value="N-ALPHA-ACETYLTRANSFERASE 50"/>
    <property type="match status" value="1"/>
</dbReference>
<dbReference type="HOGENOM" id="CLU_115862_2_0_9"/>
<proteinExistence type="predicted"/>
<evidence type="ECO:0000259" key="3">
    <source>
        <dbReference type="PROSITE" id="PS51186"/>
    </source>
</evidence>
<keyword evidence="2" id="KW-0012">Acyltransferase</keyword>
<dbReference type="AlphaFoldDB" id="A0A0D1BVS9"/>
<keyword evidence="1 4" id="KW-0808">Transferase</keyword>
<dbReference type="InterPro" id="IPR000182">
    <property type="entry name" value="GNAT_dom"/>
</dbReference>
<dbReference type="PROSITE" id="PS51186">
    <property type="entry name" value="GNAT"/>
    <property type="match status" value="1"/>
</dbReference>
<dbReference type="EMBL" id="JXSU01000007">
    <property type="protein sequence ID" value="KIS22916.1"/>
    <property type="molecule type" value="Genomic_DNA"/>
</dbReference>
<organism evidence="4 5">
    <name type="scientific">Clostridium botulinum B2 450</name>
    <dbReference type="NCBI Taxonomy" id="1379739"/>
    <lineage>
        <taxon>Bacteria</taxon>
        <taxon>Bacillati</taxon>
        <taxon>Bacillota</taxon>
        <taxon>Clostridia</taxon>
        <taxon>Eubacteriales</taxon>
        <taxon>Clostridiaceae</taxon>
        <taxon>Clostridium</taxon>
    </lineage>
</organism>
<dbReference type="Gene3D" id="3.40.630.30">
    <property type="match status" value="1"/>
</dbReference>
<dbReference type="InterPro" id="IPR051556">
    <property type="entry name" value="N-term/lysine_N-AcTrnsfr"/>
</dbReference>
<dbReference type="SUPFAM" id="SSF55729">
    <property type="entry name" value="Acyl-CoA N-acyltransferases (Nat)"/>
    <property type="match status" value="1"/>
</dbReference>
<dbReference type="CDD" id="cd04301">
    <property type="entry name" value="NAT_SF"/>
    <property type="match status" value="1"/>
</dbReference>
<protein>
    <submittedName>
        <fullName evidence="4">GNAT family acetyltransferase</fullName>
    </submittedName>
</protein>
<feature type="domain" description="N-acetyltransferase" evidence="3">
    <location>
        <begin position="4"/>
        <end position="142"/>
    </location>
</feature>
<dbReference type="GO" id="GO:0016747">
    <property type="term" value="F:acyltransferase activity, transferring groups other than amino-acyl groups"/>
    <property type="evidence" value="ECO:0007669"/>
    <property type="project" value="InterPro"/>
</dbReference>
<dbReference type="InterPro" id="IPR016181">
    <property type="entry name" value="Acyl_CoA_acyltransferase"/>
</dbReference>
<dbReference type="PATRIC" id="fig|1379739.3.peg.1272"/>
<reference evidence="4 5" key="1">
    <citation type="submission" date="2014-06" db="EMBL/GenBank/DDBJ databases">
        <title>Genome characterization of distinct group I Clostridium botulinum lineages.</title>
        <authorList>
            <person name="Giordani F."/>
            <person name="Anselmo A."/>
            <person name="Fillo S."/>
            <person name="Palozzi A.M."/>
            <person name="Fortunato A."/>
            <person name="Gentile B."/>
            <person name="Ciammaruconi A."/>
            <person name="Anniballi F."/>
            <person name="De Medici D."/>
            <person name="Lista F."/>
        </authorList>
    </citation>
    <scope>NUCLEOTIDE SEQUENCE [LARGE SCALE GENOMIC DNA]</scope>
    <source>
        <strain evidence="4 5">B2 450</strain>
    </source>
</reference>
<gene>
    <name evidence="4" type="ORF">N495_04745</name>
</gene>
<sequence>MNNYFIRESNSEEEADLIVDRLVKYNLSKVPGKQEVPLLWINRVIEDTNGEIIAGILSNMYCWNCIYINVLWVKEEYRKDGLGTKLLKEIEKIAKEKDCHLIHLDTFDFQAKDFYIRHGYEIFGVLDQCPENHKRYFMKKNI</sequence>